<keyword evidence="1" id="KW-1133">Transmembrane helix</keyword>
<sequence length="220" mass="25265">MLKKPIKRVQPKSELNQAYELVAQDLYSALKKAKDGAIIKLGSCGTFHKKRTRVQNPYGAAYLYYRIMVAAVCVGLYFYGQQIKKDNDHSITQIMNNFNNQQNQEQNQLNNQSPNQEPSGLMKMVGQSLPFLPLLFEQFTGQKVPQMSGTMFEIQMALNQILSNQQSLNQRLIALENNASQQFTNLVQQVQSIKSVRLTHDRERKQIDYNLQQADEANKY</sequence>
<dbReference type="OrthoDB" id="2445433at2759"/>
<dbReference type="Proteomes" id="UP000789831">
    <property type="component" value="Unassembled WGS sequence"/>
</dbReference>
<proteinExistence type="predicted"/>
<comment type="caution">
    <text evidence="2">The sequence shown here is derived from an EMBL/GenBank/DDBJ whole genome shotgun (WGS) entry which is preliminary data.</text>
</comment>
<protein>
    <submittedName>
        <fullName evidence="2">2547_t:CDS:1</fullName>
    </submittedName>
</protein>
<accession>A0A9N9EGE5</accession>
<evidence type="ECO:0000256" key="1">
    <source>
        <dbReference type="SAM" id="Phobius"/>
    </source>
</evidence>
<dbReference type="EMBL" id="CAJVPL010009251">
    <property type="protein sequence ID" value="CAG8677341.1"/>
    <property type="molecule type" value="Genomic_DNA"/>
</dbReference>
<name>A0A9N9EGE5_9GLOM</name>
<keyword evidence="3" id="KW-1185">Reference proteome</keyword>
<organism evidence="2 3">
    <name type="scientific">Ambispora gerdemannii</name>
    <dbReference type="NCBI Taxonomy" id="144530"/>
    <lineage>
        <taxon>Eukaryota</taxon>
        <taxon>Fungi</taxon>
        <taxon>Fungi incertae sedis</taxon>
        <taxon>Mucoromycota</taxon>
        <taxon>Glomeromycotina</taxon>
        <taxon>Glomeromycetes</taxon>
        <taxon>Archaeosporales</taxon>
        <taxon>Ambisporaceae</taxon>
        <taxon>Ambispora</taxon>
    </lineage>
</organism>
<keyword evidence="1" id="KW-0812">Transmembrane</keyword>
<evidence type="ECO:0000313" key="2">
    <source>
        <dbReference type="EMBL" id="CAG8677341.1"/>
    </source>
</evidence>
<gene>
    <name evidence="2" type="ORF">AGERDE_LOCUS12516</name>
</gene>
<evidence type="ECO:0000313" key="3">
    <source>
        <dbReference type="Proteomes" id="UP000789831"/>
    </source>
</evidence>
<dbReference type="AlphaFoldDB" id="A0A9N9EGE5"/>
<keyword evidence="1" id="KW-0472">Membrane</keyword>
<feature type="transmembrane region" description="Helical" evidence="1">
    <location>
        <begin position="59"/>
        <end position="80"/>
    </location>
</feature>
<reference evidence="2" key="1">
    <citation type="submission" date="2021-06" db="EMBL/GenBank/DDBJ databases">
        <authorList>
            <person name="Kallberg Y."/>
            <person name="Tangrot J."/>
            <person name="Rosling A."/>
        </authorList>
    </citation>
    <scope>NUCLEOTIDE SEQUENCE</scope>
    <source>
        <strain evidence="2">MT106</strain>
    </source>
</reference>